<gene>
    <name evidence="9 12" type="primary">lnt</name>
    <name evidence="12" type="ORF">H9894_03650</name>
</gene>
<evidence type="ECO:0000256" key="9">
    <source>
        <dbReference type="HAMAP-Rule" id="MF_01148"/>
    </source>
</evidence>
<reference evidence="12" key="2">
    <citation type="submission" date="2021-04" db="EMBL/GenBank/DDBJ databases">
        <authorList>
            <person name="Gilroy R."/>
        </authorList>
    </citation>
    <scope>NUCLEOTIDE SEQUENCE</scope>
    <source>
        <strain evidence="12">ChiHecec2B26-446</strain>
    </source>
</reference>
<evidence type="ECO:0000256" key="3">
    <source>
        <dbReference type="ARBA" id="ARBA00022475"/>
    </source>
</evidence>
<dbReference type="AlphaFoldDB" id="A0A9D1PVF1"/>
<dbReference type="InterPro" id="IPR036526">
    <property type="entry name" value="C-N_Hydrolase_sf"/>
</dbReference>
<evidence type="ECO:0000256" key="2">
    <source>
        <dbReference type="ARBA" id="ARBA00010065"/>
    </source>
</evidence>
<dbReference type="Proteomes" id="UP000886752">
    <property type="component" value="Unassembled WGS sequence"/>
</dbReference>
<dbReference type="HAMAP" id="MF_01148">
    <property type="entry name" value="Lnt"/>
    <property type="match status" value="1"/>
</dbReference>
<dbReference type="PANTHER" id="PTHR38686">
    <property type="entry name" value="APOLIPOPROTEIN N-ACYLTRANSFERASE"/>
    <property type="match status" value="1"/>
</dbReference>
<feature type="domain" description="CN hydrolase" evidence="11">
    <location>
        <begin position="246"/>
        <end position="525"/>
    </location>
</feature>
<keyword evidence="7 9" id="KW-0472">Membrane</keyword>
<keyword evidence="3 9" id="KW-1003">Cell membrane</keyword>
<organism evidence="12 13">
    <name type="scientific">Candidatus Desulfovibrio intestinipullorum</name>
    <dbReference type="NCBI Taxonomy" id="2838536"/>
    <lineage>
        <taxon>Bacteria</taxon>
        <taxon>Pseudomonadati</taxon>
        <taxon>Thermodesulfobacteriota</taxon>
        <taxon>Desulfovibrionia</taxon>
        <taxon>Desulfovibrionales</taxon>
        <taxon>Desulfovibrionaceae</taxon>
        <taxon>Desulfovibrio</taxon>
    </lineage>
</organism>
<evidence type="ECO:0000256" key="4">
    <source>
        <dbReference type="ARBA" id="ARBA00022679"/>
    </source>
</evidence>
<proteinExistence type="inferred from homology"/>
<feature type="transmembrane region" description="Helical" evidence="9">
    <location>
        <begin position="195"/>
        <end position="211"/>
    </location>
</feature>
<dbReference type="InterPro" id="IPR045378">
    <property type="entry name" value="LNT_N"/>
</dbReference>
<dbReference type="EMBL" id="DXHV01000040">
    <property type="protein sequence ID" value="HIW00264.1"/>
    <property type="molecule type" value="Genomic_DNA"/>
</dbReference>
<comment type="similarity">
    <text evidence="2 9">Belongs to the CN hydrolase family. Apolipoprotein N-acyltransferase subfamily.</text>
</comment>
<dbReference type="CDD" id="cd07571">
    <property type="entry name" value="ALP_N-acyl_transferase"/>
    <property type="match status" value="1"/>
</dbReference>
<keyword evidence="6 9" id="KW-1133">Transmembrane helix</keyword>
<dbReference type="PROSITE" id="PS50263">
    <property type="entry name" value="CN_HYDROLASE"/>
    <property type="match status" value="1"/>
</dbReference>
<dbReference type="InterPro" id="IPR004563">
    <property type="entry name" value="Apolipo_AcylTrfase"/>
</dbReference>
<name>A0A9D1PVF1_9BACT</name>
<dbReference type="InterPro" id="IPR003010">
    <property type="entry name" value="C-N_Hydrolase"/>
</dbReference>
<evidence type="ECO:0000256" key="8">
    <source>
        <dbReference type="ARBA" id="ARBA00023315"/>
    </source>
</evidence>
<feature type="transmembrane region" description="Helical" evidence="9">
    <location>
        <begin position="12"/>
        <end position="45"/>
    </location>
</feature>
<dbReference type="GO" id="GO:0016410">
    <property type="term" value="F:N-acyltransferase activity"/>
    <property type="evidence" value="ECO:0007669"/>
    <property type="project" value="UniProtKB-UniRule"/>
</dbReference>
<dbReference type="Pfam" id="PF00795">
    <property type="entry name" value="CN_hydrolase"/>
    <property type="match status" value="1"/>
</dbReference>
<reference evidence="12" key="1">
    <citation type="journal article" date="2021" name="PeerJ">
        <title>Extensive microbial diversity within the chicken gut microbiome revealed by metagenomics and culture.</title>
        <authorList>
            <person name="Gilroy R."/>
            <person name="Ravi A."/>
            <person name="Getino M."/>
            <person name="Pursley I."/>
            <person name="Horton D.L."/>
            <person name="Alikhan N.F."/>
            <person name="Baker D."/>
            <person name="Gharbi K."/>
            <person name="Hall N."/>
            <person name="Watson M."/>
            <person name="Adriaenssens E.M."/>
            <person name="Foster-Nyarko E."/>
            <person name="Jarju S."/>
            <person name="Secka A."/>
            <person name="Antonio M."/>
            <person name="Oren A."/>
            <person name="Chaudhuri R.R."/>
            <person name="La Ragione R."/>
            <person name="Hildebrand F."/>
            <person name="Pallen M.J."/>
        </authorList>
    </citation>
    <scope>NUCLEOTIDE SEQUENCE</scope>
    <source>
        <strain evidence="12">ChiHecec2B26-446</strain>
    </source>
</reference>
<comment type="subcellular location">
    <subcellularLocation>
        <location evidence="1 9">Cell membrane</location>
        <topology evidence="1 9">Multi-pass membrane protein</topology>
    </subcellularLocation>
</comment>
<feature type="transmembrane region" description="Helical" evidence="9">
    <location>
        <begin position="535"/>
        <end position="553"/>
    </location>
</feature>
<evidence type="ECO:0000256" key="7">
    <source>
        <dbReference type="ARBA" id="ARBA00023136"/>
    </source>
</evidence>
<dbReference type="GO" id="GO:0005886">
    <property type="term" value="C:plasma membrane"/>
    <property type="evidence" value="ECO:0007669"/>
    <property type="project" value="UniProtKB-SubCell"/>
</dbReference>
<comment type="function">
    <text evidence="9">Catalyzes the phospholipid dependent N-acylation of the N-terminal cysteine of apolipoprotein, the last step in lipoprotein maturation.</text>
</comment>
<evidence type="ECO:0000256" key="5">
    <source>
        <dbReference type="ARBA" id="ARBA00022692"/>
    </source>
</evidence>
<evidence type="ECO:0000313" key="13">
    <source>
        <dbReference type="Proteomes" id="UP000886752"/>
    </source>
</evidence>
<accession>A0A9D1PVF1</accession>
<keyword evidence="4 9" id="KW-0808">Transferase</keyword>
<feature type="transmembrane region" description="Helical" evidence="9">
    <location>
        <begin position="90"/>
        <end position="113"/>
    </location>
</feature>
<feature type="compositionally biased region" description="Polar residues" evidence="10">
    <location>
        <begin position="282"/>
        <end position="296"/>
    </location>
</feature>
<dbReference type="EC" id="2.3.1.269" evidence="9"/>
<dbReference type="Gene3D" id="3.60.110.10">
    <property type="entry name" value="Carbon-nitrogen hydrolase"/>
    <property type="match status" value="1"/>
</dbReference>
<dbReference type="SUPFAM" id="SSF56317">
    <property type="entry name" value="Carbon-nitrogen hydrolase"/>
    <property type="match status" value="1"/>
</dbReference>
<keyword evidence="5 9" id="KW-0812">Transmembrane</keyword>
<dbReference type="GO" id="GO:0042158">
    <property type="term" value="P:lipoprotein biosynthetic process"/>
    <property type="evidence" value="ECO:0007669"/>
    <property type="project" value="UniProtKB-UniRule"/>
</dbReference>
<evidence type="ECO:0000313" key="12">
    <source>
        <dbReference type="EMBL" id="HIW00264.1"/>
    </source>
</evidence>
<dbReference type="PANTHER" id="PTHR38686:SF1">
    <property type="entry name" value="APOLIPOPROTEIN N-ACYLTRANSFERASE"/>
    <property type="match status" value="1"/>
</dbReference>
<feature type="transmembrane region" description="Helical" evidence="9">
    <location>
        <begin position="125"/>
        <end position="146"/>
    </location>
</feature>
<dbReference type="Pfam" id="PF20154">
    <property type="entry name" value="LNT_N"/>
    <property type="match status" value="1"/>
</dbReference>
<evidence type="ECO:0000259" key="11">
    <source>
        <dbReference type="PROSITE" id="PS50263"/>
    </source>
</evidence>
<comment type="caution">
    <text evidence="12">The sequence shown here is derived from an EMBL/GenBank/DDBJ whole genome shotgun (WGS) entry which is preliminary data.</text>
</comment>
<dbReference type="NCBIfam" id="TIGR00546">
    <property type="entry name" value="lnt"/>
    <property type="match status" value="1"/>
</dbReference>
<comment type="catalytic activity">
    <reaction evidence="9">
        <text>N-terminal S-1,2-diacyl-sn-glyceryl-L-cysteinyl-[lipoprotein] + a glycerophospholipid = N-acyl-S-1,2-diacyl-sn-glyceryl-L-cysteinyl-[lipoprotein] + a 2-acyl-sn-glycero-3-phospholipid + H(+)</text>
        <dbReference type="Rhea" id="RHEA:48228"/>
        <dbReference type="Rhea" id="RHEA-COMP:14681"/>
        <dbReference type="Rhea" id="RHEA-COMP:14684"/>
        <dbReference type="ChEBI" id="CHEBI:15378"/>
        <dbReference type="ChEBI" id="CHEBI:136912"/>
        <dbReference type="ChEBI" id="CHEBI:140656"/>
        <dbReference type="ChEBI" id="CHEBI:140657"/>
        <dbReference type="ChEBI" id="CHEBI:140660"/>
        <dbReference type="EC" id="2.3.1.269"/>
    </reaction>
</comment>
<evidence type="ECO:0000256" key="10">
    <source>
        <dbReference type="SAM" id="MobiDB-lite"/>
    </source>
</evidence>
<feature type="transmembrane region" description="Helical" evidence="9">
    <location>
        <begin position="57"/>
        <end position="78"/>
    </location>
</feature>
<sequence>MAYTTGFTPIRLLASLLVIAGLWLGFPNTFFSCPLLVLAYPAGLALLGHSAQTPKKAFLTGWLAASTGHILTLSWLTVPLSRVGGLPMAAAAPCAVLVAVALATQAGLFALLVRRFWQPARAASSLALALAWYFLEYGYALAAGFPWLPLSGALIIWPWTMQGADILGATLTGSLWAGAALMLTGALLTRQLRPLWGTLVLALALGSYGLWQLQAHPQTAATGPDEATKALPRPVEDRAVFPVLLVEGNIDQNQKWVEAFRTQTVDTYVTLTREALHRARVSVQTGQPVPTDQTGQAEPFHQQDQAGRALADYLGRGLILWPETAMPFDLAHSRHTRRLMTLCVEAGMPLLTGAPGMERGAGGATHVYNRVWLLDAYGSPAGSYDKEHLVPFGEYVPAFLRWDFLASLLQEVGAYSAGTRTAPLRQRSLALGPLICYEAVFPWLAQERVAKGANVLIDVSNDGWFGDTAAPWQHLALTGLRALEQNRWLVRCTNTGISAIFDARGRLVFSGPQFQAQALWAQARIEETTSLFHELFYVLPVFCALLLAGLLCLTRKPIANPSGTIRRIQ</sequence>
<feature type="region of interest" description="Disordered" evidence="10">
    <location>
        <begin position="282"/>
        <end position="302"/>
    </location>
</feature>
<protein>
    <recommendedName>
        <fullName evidence="9">Apolipoprotein N-acyltransferase</fullName>
        <shortName evidence="9">ALP N-acyltransferase</shortName>
        <ecNumber evidence="9">2.3.1.269</ecNumber>
    </recommendedName>
</protein>
<keyword evidence="8 9" id="KW-0012">Acyltransferase</keyword>
<comment type="pathway">
    <text evidence="9">Protein modification; lipoprotein biosynthesis (N-acyl transfer).</text>
</comment>
<evidence type="ECO:0000256" key="6">
    <source>
        <dbReference type="ARBA" id="ARBA00022989"/>
    </source>
</evidence>
<feature type="transmembrane region" description="Helical" evidence="9">
    <location>
        <begin position="166"/>
        <end position="188"/>
    </location>
</feature>
<evidence type="ECO:0000256" key="1">
    <source>
        <dbReference type="ARBA" id="ARBA00004651"/>
    </source>
</evidence>